<proteinExistence type="predicted"/>
<protein>
    <submittedName>
        <fullName evidence="2">Uncharacterized protein</fullName>
    </submittedName>
</protein>
<sequence>MSFFAQAPRFQDVNVVGSVVVHHSKSLNSGEAVGPGSYSTEKHKSIEKKVSPKRVSVEFYNRPGTPGTPKQRGGNKGGGGVSVSFTGAPSPGSFGTSARSSPLERNFIKGGIFFNGPKHEARYTVGPGSYQDAHYKGSPSVVASEMLHKSFNTKINQAKNSSFPSSPRTPRTHASSNLATPRSANSEGVGATAGSFYGNIRRNSKSGPSSAGPKATNLFSSPHVSRPHDKDFVSAQIELNKGKSLKNHTPAGFSQ</sequence>
<evidence type="ECO:0000256" key="1">
    <source>
        <dbReference type="SAM" id="MobiDB-lite"/>
    </source>
</evidence>
<feature type="region of interest" description="Disordered" evidence="1">
    <location>
        <begin position="58"/>
        <end position="81"/>
    </location>
</feature>
<dbReference type="OrthoDB" id="195199at2759"/>
<comment type="caution">
    <text evidence="2">The sequence shown here is derived from an EMBL/GenBank/DDBJ whole genome shotgun (WGS) entry which is preliminary data.</text>
</comment>
<feature type="compositionally biased region" description="Polar residues" evidence="1">
    <location>
        <begin position="173"/>
        <end position="186"/>
    </location>
</feature>
<evidence type="ECO:0000313" key="3">
    <source>
        <dbReference type="Proteomes" id="UP001165122"/>
    </source>
</evidence>
<dbReference type="EMBL" id="BRXW01000450">
    <property type="protein sequence ID" value="GMH56046.1"/>
    <property type="molecule type" value="Genomic_DNA"/>
</dbReference>
<accession>A0A9W6ZN53</accession>
<feature type="region of interest" description="Disordered" evidence="1">
    <location>
        <begin position="156"/>
        <end position="255"/>
    </location>
</feature>
<gene>
    <name evidence="2" type="ORF">TrLO_g7678</name>
</gene>
<organism evidence="2 3">
    <name type="scientific">Triparma laevis f. longispina</name>
    <dbReference type="NCBI Taxonomy" id="1714387"/>
    <lineage>
        <taxon>Eukaryota</taxon>
        <taxon>Sar</taxon>
        <taxon>Stramenopiles</taxon>
        <taxon>Ochrophyta</taxon>
        <taxon>Bolidophyceae</taxon>
        <taxon>Parmales</taxon>
        <taxon>Triparmaceae</taxon>
        <taxon>Triparma</taxon>
    </lineage>
</organism>
<keyword evidence="3" id="KW-1185">Reference proteome</keyword>
<dbReference type="Proteomes" id="UP001165122">
    <property type="component" value="Unassembled WGS sequence"/>
</dbReference>
<reference evidence="3" key="1">
    <citation type="journal article" date="2023" name="Commun. Biol.">
        <title>Genome analysis of Parmales, the sister group of diatoms, reveals the evolutionary specialization of diatoms from phago-mixotrophs to photoautotrophs.</title>
        <authorList>
            <person name="Ban H."/>
            <person name="Sato S."/>
            <person name="Yoshikawa S."/>
            <person name="Yamada K."/>
            <person name="Nakamura Y."/>
            <person name="Ichinomiya M."/>
            <person name="Sato N."/>
            <person name="Blanc-Mathieu R."/>
            <person name="Endo H."/>
            <person name="Kuwata A."/>
            <person name="Ogata H."/>
        </authorList>
    </citation>
    <scope>NUCLEOTIDE SEQUENCE [LARGE SCALE GENOMIC DNA]</scope>
    <source>
        <strain evidence="3">NIES 3700</strain>
    </source>
</reference>
<dbReference type="AlphaFoldDB" id="A0A9W6ZN53"/>
<name>A0A9W6ZN53_9STRA</name>
<evidence type="ECO:0000313" key="2">
    <source>
        <dbReference type="EMBL" id="GMH56046.1"/>
    </source>
</evidence>